<keyword evidence="3" id="KW-1185">Reference proteome</keyword>
<dbReference type="KEGG" id="bma:BMAA1041"/>
<accession>A0A0H2WBF4</accession>
<feature type="compositionally biased region" description="Basic and acidic residues" evidence="1">
    <location>
        <begin position="25"/>
        <end position="39"/>
    </location>
</feature>
<proteinExistence type="predicted"/>
<dbReference type="EMBL" id="CP000011">
    <property type="protein sequence ID" value="AAU46476.1"/>
    <property type="molecule type" value="Genomic_DNA"/>
</dbReference>
<dbReference type="HOGENOM" id="CLU_1308177_0_0_4"/>
<reference evidence="2 3" key="1">
    <citation type="journal article" date="2004" name="Proc. Natl. Acad. Sci. U.S.A.">
        <title>Structural flexibility in the Burkholderia mallei genome.</title>
        <authorList>
            <person name="Nierman W.C."/>
            <person name="DeShazer D."/>
            <person name="Kim H.S."/>
            <person name="Tettelin H."/>
            <person name="Nelson K.E."/>
            <person name="Feldblyum T."/>
            <person name="Ulrich R.L."/>
            <person name="Ronning C.M."/>
            <person name="Brinkac L.M."/>
            <person name="Daugherty S.C."/>
            <person name="Davidsen T.D."/>
            <person name="Deboy R.T."/>
            <person name="Dimitrov G."/>
            <person name="Dodson R.J."/>
            <person name="Durkin A.S."/>
            <person name="Gwinn M.L."/>
            <person name="Haft D.H."/>
            <person name="Khouri H."/>
            <person name="Kolonay J.F."/>
            <person name="Madupu R."/>
            <person name="Mohammoud Y."/>
            <person name="Nelson W.C."/>
            <person name="Radune D."/>
            <person name="Romero C.M."/>
            <person name="Sarria S."/>
            <person name="Selengut J."/>
            <person name="Shamblin C."/>
            <person name="Sullivan S.A."/>
            <person name="White O."/>
            <person name="Yu Y."/>
            <person name="Zafar N."/>
            <person name="Zhou L."/>
            <person name="Fraser C.M."/>
        </authorList>
    </citation>
    <scope>NUCLEOTIDE SEQUENCE [LARGE SCALE GENOMIC DNA]</scope>
    <source>
        <strain evidence="2 3">ATCC 23344</strain>
    </source>
</reference>
<protein>
    <submittedName>
        <fullName evidence="2">Uncharacterized protein</fullName>
    </submittedName>
</protein>
<feature type="region of interest" description="Disordered" evidence="1">
    <location>
        <begin position="151"/>
        <end position="179"/>
    </location>
</feature>
<dbReference type="Proteomes" id="UP000006693">
    <property type="component" value="Chromosome 2"/>
</dbReference>
<sequence length="210" mass="22706">MRGRRRNRGIAGMRSMAVRGATYTTEHRRSPARAIDADQRSATSRRFARADWCGFVANRSEPARSPMPAADSRVRAGRGRARVVAASGRIPAVTRSRACRHGVRPMKVSGARRASAAAAYPVAPRAQPRPRSRPAGDAAVQHAVAVARVAAARRRRGRGSAEPMPHEGAARSGARSCVAPRDRRACCVRRARASDESMRRFEAMLACNSS</sequence>
<evidence type="ECO:0000313" key="3">
    <source>
        <dbReference type="Proteomes" id="UP000006693"/>
    </source>
</evidence>
<evidence type="ECO:0000313" key="2">
    <source>
        <dbReference type="EMBL" id="AAU46476.1"/>
    </source>
</evidence>
<evidence type="ECO:0000256" key="1">
    <source>
        <dbReference type="SAM" id="MobiDB-lite"/>
    </source>
</evidence>
<dbReference type="AlphaFoldDB" id="A0A0H2WBF4"/>
<name>A0A0H2WBF4_BURMA</name>
<feature type="region of interest" description="Disordered" evidence="1">
    <location>
        <begin position="18"/>
        <end position="40"/>
    </location>
</feature>
<organism evidence="2 3">
    <name type="scientific">Burkholderia mallei (strain ATCC 23344)</name>
    <dbReference type="NCBI Taxonomy" id="243160"/>
    <lineage>
        <taxon>Bacteria</taxon>
        <taxon>Pseudomonadati</taxon>
        <taxon>Pseudomonadota</taxon>
        <taxon>Betaproteobacteria</taxon>
        <taxon>Burkholderiales</taxon>
        <taxon>Burkholderiaceae</taxon>
        <taxon>Burkholderia</taxon>
        <taxon>pseudomallei group</taxon>
    </lineage>
</organism>
<gene>
    <name evidence="2" type="ordered locus">BMAA1041</name>
</gene>